<evidence type="ECO:0000256" key="7">
    <source>
        <dbReference type="ARBA" id="ARBA00023329"/>
    </source>
</evidence>
<sequence>MGSLRPCFQRFLEQKNIITNVLGKLEKVTDIKKYYLTTSSIAFLAFYLIFGYGDSLLRNIIGFNHPAYVSIKAIESTNKEDDIIRLTYWVIYSIFGLADFFSDIFLFWFPFYYAGKGGIPHLGSTSTC</sequence>
<dbReference type="AlphaFoldDB" id="A0A4X2M0E0"/>
<dbReference type="GO" id="GO:0005789">
    <property type="term" value="C:endoplasmic reticulum membrane"/>
    <property type="evidence" value="ECO:0007669"/>
    <property type="project" value="UniProtKB-SubCell"/>
</dbReference>
<keyword evidence="6 9" id="KW-0472">Membrane</keyword>
<evidence type="ECO:0000256" key="4">
    <source>
        <dbReference type="ARBA" id="ARBA00022824"/>
    </source>
</evidence>
<evidence type="ECO:0000256" key="3">
    <source>
        <dbReference type="ARBA" id="ARBA00022692"/>
    </source>
</evidence>
<reference evidence="10" key="2">
    <citation type="submission" date="2025-08" db="UniProtKB">
        <authorList>
            <consortium name="Ensembl"/>
        </authorList>
    </citation>
    <scope>IDENTIFICATION</scope>
</reference>
<feature type="transmembrane region" description="Helical" evidence="9">
    <location>
        <begin position="86"/>
        <end position="109"/>
    </location>
</feature>
<dbReference type="InterPro" id="IPR004345">
    <property type="entry name" value="TB2_DP1_HVA22"/>
</dbReference>
<dbReference type="GO" id="GO:0030665">
    <property type="term" value="C:clathrin-coated vesicle membrane"/>
    <property type="evidence" value="ECO:0007669"/>
    <property type="project" value="UniProtKB-SubCell"/>
</dbReference>
<keyword evidence="5 9" id="KW-1133">Transmembrane helix</keyword>
<evidence type="ECO:0000256" key="1">
    <source>
        <dbReference type="ARBA" id="ARBA00004477"/>
    </source>
</evidence>
<reference evidence="10" key="3">
    <citation type="submission" date="2025-09" db="UniProtKB">
        <authorList>
            <consortium name="Ensembl"/>
        </authorList>
    </citation>
    <scope>IDENTIFICATION</scope>
</reference>
<dbReference type="Pfam" id="PF03134">
    <property type="entry name" value="TB2_DP1_HVA22"/>
    <property type="match status" value="1"/>
</dbReference>
<protein>
    <recommendedName>
        <fullName evidence="9">Receptor expression-enhancing protein</fullName>
    </recommendedName>
</protein>
<keyword evidence="3 9" id="KW-0812">Transmembrane</keyword>
<comment type="similarity">
    <text evidence="2 9">Belongs to the DP1 family.</text>
</comment>
<dbReference type="Proteomes" id="UP000314987">
    <property type="component" value="Unassembled WGS sequence"/>
</dbReference>
<dbReference type="PANTHER" id="PTHR12300">
    <property type="entry name" value="HVA22-LIKE PROTEINS"/>
    <property type="match status" value="1"/>
</dbReference>
<reference evidence="11" key="1">
    <citation type="submission" date="2018-12" db="EMBL/GenBank/DDBJ databases">
        <authorList>
            <person name="Yazar S."/>
        </authorList>
    </citation>
    <scope>NUCLEOTIDE SEQUENCE [LARGE SCALE GENOMIC DNA]</scope>
</reference>
<dbReference type="GeneTree" id="ENSGT00940000161493"/>
<proteinExistence type="inferred from homology"/>
<evidence type="ECO:0000256" key="6">
    <source>
        <dbReference type="ARBA" id="ARBA00023136"/>
    </source>
</evidence>
<evidence type="ECO:0000256" key="5">
    <source>
        <dbReference type="ARBA" id="ARBA00022989"/>
    </source>
</evidence>
<accession>A0A4X2M0E0</accession>
<evidence type="ECO:0000256" key="2">
    <source>
        <dbReference type="ARBA" id="ARBA00008573"/>
    </source>
</evidence>
<evidence type="ECO:0000313" key="11">
    <source>
        <dbReference type="Proteomes" id="UP000314987"/>
    </source>
</evidence>
<keyword evidence="7" id="KW-0968">Cytoplasmic vesicle</keyword>
<evidence type="ECO:0000313" key="10">
    <source>
        <dbReference type="Ensembl" id="ENSVURP00010031249.1"/>
    </source>
</evidence>
<dbReference type="PANTHER" id="PTHR12300:SF133">
    <property type="entry name" value="RECEPTOR EXPRESSION-ENHANCING PROTEIN 6"/>
    <property type="match status" value="1"/>
</dbReference>
<dbReference type="Ensembl" id="ENSVURT00010035595.1">
    <property type="protein sequence ID" value="ENSVURP00010031249.1"/>
    <property type="gene ID" value="ENSVURG00010023910.1"/>
</dbReference>
<keyword evidence="4" id="KW-0256">Endoplasmic reticulum</keyword>
<dbReference type="STRING" id="29139.ENSVURP00010031249"/>
<name>A0A4X2M0E0_VOMUR</name>
<comment type="subcellular location">
    <subcellularLocation>
        <location evidence="8">Cytoplasmic vesicle</location>
        <location evidence="8">Clathrin-coated vesicle membrane</location>
        <topology evidence="8">Multi-pass membrane protein</topology>
    </subcellularLocation>
    <subcellularLocation>
        <location evidence="1">Endoplasmic reticulum membrane</location>
        <topology evidence="1">Multi-pass membrane protein</topology>
    </subcellularLocation>
    <subcellularLocation>
        <location evidence="9">Membrane</location>
        <topology evidence="9">Multi-pass membrane protein</topology>
    </subcellularLocation>
</comment>
<keyword evidence="11" id="KW-1185">Reference proteome</keyword>
<dbReference type="OMA" id="CALYLMI"/>
<feature type="transmembrane region" description="Helical" evidence="9">
    <location>
        <begin position="34"/>
        <end position="53"/>
    </location>
</feature>
<evidence type="ECO:0000256" key="8">
    <source>
        <dbReference type="ARBA" id="ARBA00029431"/>
    </source>
</evidence>
<evidence type="ECO:0000256" key="9">
    <source>
        <dbReference type="RuleBase" id="RU362006"/>
    </source>
</evidence>
<organism evidence="10 11">
    <name type="scientific">Vombatus ursinus</name>
    <name type="common">Common wombat</name>
    <dbReference type="NCBI Taxonomy" id="29139"/>
    <lineage>
        <taxon>Eukaryota</taxon>
        <taxon>Metazoa</taxon>
        <taxon>Chordata</taxon>
        <taxon>Craniata</taxon>
        <taxon>Vertebrata</taxon>
        <taxon>Euteleostomi</taxon>
        <taxon>Mammalia</taxon>
        <taxon>Metatheria</taxon>
        <taxon>Diprotodontia</taxon>
        <taxon>Vombatidae</taxon>
        <taxon>Vombatus</taxon>
    </lineage>
</organism>